<dbReference type="AlphaFoldDB" id="A0A093UUP8"/>
<accession>A0A093UUP8</accession>
<evidence type="ECO:0000313" key="1">
    <source>
        <dbReference type="EMBL" id="KFX43660.1"/>
    </source>
</evidence>
<organism evidence="1">
    <name type="scientific">Talaromyces marneffei PM1</name>
    <dbReference type="NCBI Taxonomy" id="1077442"/>
    <lineage>
        <taxon>Eukaryota</taxon>
        <taxon>Fungi</taxon>
        <taxon>Dikarya</taxon>
        <taxon>Ascomycota</taxon>
        <taxon>Pezizomycotina</taxon>
        <taxon>Eurotiomycetes</taxon>
        <taxon>Eurotiomycetidae</taxon>
        <taxon>Eurotiales</taxon>
        <taxon>Trichocomaceae</taxon>
        <taxon>Talaromyces</taxon>
        <taxon>Talaromyces sect. Talaromyces</taxon>
    </lineage>
</organism>
<dbReference type="HOGENOM" id="CLU_3108043_0_0_1"/>
<reference evidence="1" key="1">
    <citation type="journal article" date="2014" name="PLoS Genet.">
        <title>Signature Gene Expression Reveals Novel Clues to the Molecular Mechanisms of Dimorphic Transition in Penicillium marneffei.</title>
        <authorList>
            <person name="Yang E."/>
            <person name="Wang G."/>
            <person name="Cai J."/>
            <person name="Woo P.C."/>
            <person name="Lau S.K."/>
            <person name="Yuen K.-Y."/>
            <person name="Chow W.-N."/>
            <person name="Lin X."/>
        </authorList>
    </citation>
    <scope>NUCLEOTIDE SEQUENCE [LARGE SCALE GENOMIC DNA]</scope>
    <source>
        <strain evidence="1">PM1</strain>
    </source>
</reference>
<protein>
    <submittedName>
        <fullName evidence="1">Uncharacterized protein</fullName>
    </submittedName>
</protein>
<gene>
    <name evidence="1" type="ORF">GQ26_0330040</name>
</gene>
<sequence>MDRDTILLSKLCYKDNTQYTDSDTYICPIYSGYCQESVANVIGKRAATDID</sequence>
<comment type="caution">
    <text evidence="1">The sequence shown here is derived from an EMBL/GenBank/DDBJ whole genome shotgun (WGS) entry which is preliminary data.</text>
</comment>
<dbReference type="EMBL" id="JPOX01000033">
    <property type="protein sequence ID" value="KFX43660.1"/>
    <property type="molecule type" value="Genomic_DNA"/>
</dbReference>
<name>A0A093UUP8_TALMA</name>
<proteinExistence type="predicted"/>